<accession>A0A1W2BW17</accession>
<dbReference type="InterPro" id="IPR027417">
    <property type="entry name" value="P-loop_NTPase"/>
</dbReference>
<dbReference type="GO" id="GO:0005524">
    <property type="term" value="F:ATP binding"/>
    <property type="evidence" value="ECO:0007669"/>
    <property type="project" value="UniProtKB-KW"/>
</dbReference>
<dbReference type="GO" id="GO:0005737">
    <property type="term" value="C:cytoplasm"/>
    <property type="evidence" value="ECO:0007669"/>
    <property type="project" value="TreeGrafter"/>
</dbReference>
<keyword evidence="3" id="KW-0067">ATP-binding</keyword>
<dbReference type="InterPro" id="IPR012676">
    <property type="entry name" value="TGS-like"/>
</dbReference>
<keyword evidence="2" id="KW-0547">Nucleotide-binding</keyword>
<dbReference type="RefSeq" id="WP_084069085.1">
    <property type="nucleotide sequence ID" value="NZ_FWXY01000009.1"/>
</dbReference>
<dbReference type="OrthoDB" id="9810373at2"/>
<dbReference type="FunFam" id="3.10.20.30:FF:000001">
    <property type="entry name" value="Ribosome-binding ATPase YchF"/>
    <property type="match status" value="1"/>
</dbReference>
<evidence type="ECO:0000256" key="1">
    <source>
        <dbReference type="ARBA" id="ARBA00022723"/>
    </source>
</evidence>
<dbReference type="SUPFAM" id="SSF52540">
    <property type="entry name" value="P-loop containing nucleoside triphosphate hydrolases"/>
    <property type="match status" value="1"/>
</dbReference>
<evidence type="ECO:0000256" key="2">
    <source>
        <dbReference type="ARBA" id="ARBA00022741"/>
    </source>
</evidence>
<dbReference type="Pfam" id="PF06071">
    <property type="entry name" value="YchF-GTPase_C"/>
    <property type="match status" value="1"/>
</dbReference>
<organism evidence="5 6">
    <name type="scientific">Desulfocicer vacuolatum DSM 3385</name>
    <dbReference type="NCBI Taxonomy" id="1121400"/>
    <lineage>
        <taxon>Bacteria</taxon>
        <taxon>Pseudomonadati</taxon>
        <taxon>Thermodesulfobacteriota</taxon>
        <taxon>Desulfobacteria</taxon>
        <taxon>Desulfobacterales</taxon>
        <taxon>Desulfobacteraceae</taxon>
        <taxon>Desulfocicer</taxon>
    </lineage>
</organism>
<dbReference type="EMBL" id="FWXY01000009">
    <property type="protein sequence ID" value="SMC76802.1"/>
    <property type="molecule type" value="Genomic_DNA"/>
</dbReference>
<dbReference type="GO" id="GO:0016887">
    <property type="term" value="F:ATP hydrolysis activity"/>
    <property type="evidence" value="ECO:0007669"/>
    <property type="project" value="InterPro"/>
</dbReference>
<reference evidence="5 6" key="1">
    <citation type="submission" date="2017-04" db="EMBL/GenBank/DDBJ databases">
        <authorList>
            <person name="Afonso C.L."/>
            <person name="Miller P.J."/>
            <person name="Scott M.A."/>
            <person name="Spackman E."/>
            <person name="Goraichik I."/>
            <person name="Dimitrov K.M."/>
            <person name="Suarez D.L."/>
            <person name="Swayne D.E."/>
        </authorList>
    </citation>
    <scope>NUCLEOTIDE SEQUENCE [LARGE SCALE GENOMIC DNA]</scope>
    <source>
        <strain evidence="5 6">DSM 3385</strain>
    </source>
</reference>
<dbReference type="InterPro" id="IPR023192">
    <property type="entry name" value="TGS-like_dom_sf"/>
</dbReference>
<evidence type="ECO:0000259" key="4">
    <source>
        <dbReference type="Pfam" id="PF06071"/>
    </source>
</evidence>
<keyword evidence="1" id="KW-0479">Metal-binding</keyword>
<dbReference type="Proteomes" id="UP000192418">
    <property type="component" value="Unassembled WGS sequence"/>
</dbReference>
<dbReference type="InterPro" id="IPR013029">
    <property type="entry name" value="YchF_C"/>
</dbReference>
<dbReference type="InterPro" id="IPR012675">
    <property type="entry name" value="Beta-grasp_dom_sf"/>
</dbReference>
<sequence length="356" mass="40456">MKIGIIGLAQTGKKTLFQILTESELKEQAGAPKPIPGTADILDIRFDNMVEMYAPKKEVRARIDLVLLPKMEQENIARGDIFRDIADMDAICHVVRAFENDAIYHAEGSVDPLRDTEMVNAELLMHDQIFVEKRIERIEELLKKKKEDDQQKELVLMKKMQTHLEQETPLRLLDLTDDEELMIRSYPFITRKQMILAVNVSEDDVGDTALLEALKAPCKAQSMEAMLVSAKVEAEIGLLDNEEEKKEFLEDLGIKETALGSLTRLCLKALGLISFLTVGQDEVRQWLVRKNSLAPMAAGVIHSDLQRGFIRAEVIKYDELMEYGSEAELKKMGKMYVQGKEYTVEDGDILNIRFKV</sequence>
<dbReference type="Gene3D" id="1.10.150.300">
    <property type="entry name" value="TGS-like domain"/>
    <property type="match status" value="1"/>
</dbReference>
<evidence type="ECO:0000313" key="6">
    <source>
        <dbReference type="Proteomes" id="UP000192418"/>
    </source>
</evidence>
<dbReference type="PANTHER" id="PTHR23305:SF18">
    <property type="entry name" value="OBG-TYPE G DOMAIN-CONTAINING PROTEIN"/>
    <property type="match status" value="1"/>
</dbReference>
<name>A0A1W2BW17_9BACT</name>
<dbReference type="Gene3D" id="3.40.50.300">
    <property type="entry name" value="P-loop containing nucleotide triphosphate hydrolases"/>
    <property type="match status" value="1"/>
</dbReference>
<keyword evidence="6" id="KW-1185">Reference proteome</keyword>
<gene>
    <name evidence="5" type="ORF">SAMN02746065_109165</name>
</gene>
<evidence type="ECO:0000313" key="5">
    <source>
        <dbReference type="EMBL" id="SMC76802.1"/>
    </source>
</evidence>
<dbReference type="SUPFAM" id="SSF81271">
    <property type="entry name" value="TGS-like"/>
    <property type="match status" value="1"/>
</dbReference>
<dbReference type="FunFam" id="1.10.150.300:FF:000001">
    <property type="entry name" value="Ribosome-binding ATPase YchF"/>
    <property type="match status" value="1"/>
</dbReference>
<dbReference type="GO" id="GO:0046872">
    <property type="term" value="F:metal ion binding"/>
    <property type="evidence" value="ECO:0007669"/>
    <property type="project" value="UniProtKB-KW"/>
</dbReference>
<dbReference type="PIRSF" id="PIRSF006641">
    <property type="entry name" value="CHP00092"/>
    <property type="match status" value="1"/>
</dbReference>
<dbReference type="GO" id="GO:0005525">
    <property type="term" value="F:GTP binding"/>
    <property type="evidence" value="ECO:0007669"/>
    <property type="project" value="InterPro"/>
</dbReference>
<dbReference type="AlphaFoldDB" id="A0A1W2BW17"/>
<evidence type="ECO:0000256" key="3">
    <source>
        <dbReference type="ARBA" id="ARBA00022840"/>
    </source>
</evidence>
<feature type="domain" description="YchF C-terminal" evidence="4">
    <location>
        <begin position="272"/>
        <end position="354"/>
    </location>
</feature>
<protein>
    <recommendedName>
        <fullName evidence="4">YchF C-terminal domain-containing protein</fullName>
    </recommendedName>
</protein>
<dbReference type="STRING" id="1121400.SAMN02746065_109165"/>
<dbReference type="PANTHER" id="PTHR23305">
    <property type="entry name" value="OBG GTPASE FAMILY"/>
    <property type="match status" value="1"/>
</dbReference>
<dbReference type="InterPro" id="IPR004396">
    <property type="entry name" value="ATPase_YchF/OLA1"/>
</dbReference>
<proteinExistence type="predicted"/>
<dbReference type="Gene3D" id="3.10.20.30">
    <property type="match status" value="1"/>
</dbReference>